<organism evidence="4 5">
    <name type="scientific">Anabas testudineus</name>
    <name type="common">Climbing perch</name>
    <name type="synonym">Anthias testudineus</name>
    <dbReference type="NCBI Taxonomy" id="64144"/>
    <lineage>
        <taxon>Eukaryota</taxon>
        <taxon>Metazoa</taxon>
        <taxon>Chordata</taxon>
        <taxon>Craniata</taxon>
        <taxon>Vertebrata</taxon>
        <taxon>Euteleostomi</taxon>
        <taxon>Actinopterygii</taxon>
        <taxon>Neopterygii</taxon>
        <taxon>Teleostei</taxon>
        <taxon>Neoteleostei</taxon>
        <taxon>Acanthomorphata</taxon>
        <taxon>Anabantaria</taxon>
        <taxon>Anabantiformes</taxon>
        <taxon>Anabantoidei</taxon>
        <taxon>Anabantidae</taxon>
        <taxon>Anabas</taxon>
    </lineage>
</organism>
<feature type="compositionally biased region" description="Basic and acidic residues" evidence="2">
    <location>
        <begin position="425"/>
        <end position="445"/>
    </location>
</feature>
<proteinExistence type="inferred from homology"/>
<feature type="compositionally biased region" description="Basic and acidic residues" evidence="2">
    <location>
        <begin position="607"/>
        <end position="621"/>
    </location>
</feature>
<reference evidence="4" key="1">
    <citation type="submission" date="2021-04" db="EMBL/GenBank/DDBJ databases">
        <authorList>
            <consortium name="Wellcome Sanger Institute Data Sharing"/>
        </authorList>
    </citation>
    <scope>NUCLEOTIDE SEQUENCE [LARGE SCALE GENOMIC DNA]</scope>
</reference>
<dbReference type="STRING" id="64144.ENSATEP00000036301"/>
<comment type="similarity">
    <text evidence="1">Belongs to the FAM83 family.</text>
</comment>
<reference evidence="4" key="2">
    <citation type="submission" date="2025-08" db="UniProtKB">
        <authorList>
            <consortium name="Ensembl"/>
        </authorList>
    </citation>
    <scope>IDENTIFICATION</scope>
</reference>
<feature type="region of interest" description="Disordered" evidence="2">
    <location>
        <begin position="380"/>
        <end position="484"/>
    </location>
</feature>
<dbReference type="GeneID" id="113153207"/>
<dbReference type="InterPro" id="IPR050944">
    <property type="entry name" value="FAM83"/>
</dbReference>
<evidence type="ECO:0000313" key="4">
    <source>
        <dbReference type="Ensembl" id="ENSATEP00000036301.1"/>
    </source>
</evidence>
<dbReference type="InParanoid" id="A0A3Q1KI70"/>
<accession>A0A3Q1KI70</accession>
<feature type="domain" description="Scaffolding anchor of CK1" evidence="3">
    <location>
        <begin position="18"/>
        <end position="283"/>
    </location>
</feature>
<dbReference type="Pfam" id="PF07894">
    <property type="entry name" value="SACK1"/>
    <property type="match status" value="1"/>
</dbReference>
<dbReference type="RefSeq" id="XP_026202501.1">
    <property type="nucleotide sequence ID" value="XM_026346716.1"/>
</dbReference>
<sequence>MSNSQVKSLDEDAVFLPVNEFSPEFFHCEKERQAVERLLSAGPEAFYSFVGTERSSCFLSPEEVRHINSWAQDYRFNQFQLQWEENGTEGYSDFCSTYFPCHSDKPSPSLDLGWPERSPWVPGFPNRNVSVHTSPPAEGEPPIREIIRRHLQNACQVIAIVTDRLTDGPVIGDLHNAASRGVPVYIILNQRSSQENFPLNSLRHPNMRVRVLGGKTFCSRTGKTVVGEMKERFILVDLETVIHGSYSLTWTDAHLHRQLITVLRGPVVESFDWEFRILFAASLPVPDTWAVEGACVDVTSQLKEFSDVQLKKQLAMEPEFTNPPSPPADSPLDWEAMGVVQLFPDNDKEIPLQNNLLFEENPPIMDGFTNQFVHMKREPNTSTRTNHVLDKSSFNSTPPSPTDSATTETMKSIEQKIKKALSRQLSKEKSTSSDDRTTRLHDKLTEPAQNMVSLPSSRRSESSTRASILQDEDSTNETSTKVEMTASRKPLILRVPKSENFSTLSDIMRRIRPEQHNSGLFRRASKTAVSEMSQSMMDLSVHADTNHDEQGVSVPRFKGRGFNPDHMTPAFALMKKRHTDNKSVLQRTPKSFLPQARPRSYSFGVDMDWKSPLKEREGEQE</sequence>
<evidence type="ECO:0000259" key="3">
    <source>
        <dbReference type="Pfam" id="PF07894"/>
    </source>
</evidence>
<dbReference type="Gene3D" id="3.30.870.10">
    <property type="entry name" value="Endonuclease Chain A"/>
    <property type="match status" value="1"/>
</dbReference>
<dbReference type="GO" id="GO:0019901">
    <property type="term" value="F:protein kinase binding"/>
    <property type="evidence" value="ECO:0007669"/>
    <property type="project" value="TreeGrafter"/>
</dbReference>
<dbReference type="OMA" id="FLDWEAM"/>
<keyword evidence="5" id="KW-1185">Reference proteome</keyword>
<dbReference type="OrthoDB" id="8943940at2759"/>
<evidence type="ECO:0000256" key="2">
    <source>
        <dbReference type="SAM" id="MobiDB-lite"/>
    </source>
</evidence>
<dbReference type="PANTHER" id="PTHR16181:SF29">
    <property type="entry name" value="PROTEIN FAM83A-RELATED"/>
    <property type="match status" value="1"/>
</dbReference>
<dbReference type="GeneTree" id="ENSGT00940000164021"/>
<reference evidence="4" key="3">
    <citation type="submission" date="2025-09" db="UniProtKB">
        <authorList>
            <consortium name="Ensembl"/>
        </authorList>
    </citation>
    <scope>IDENTIFICATION</scope>
</reference>
<dbReference type="Proteomes" id="UP000265040">
    <property type="component" value="Chromosome 5"/>
</dbReference>
<dbReference type="GO" id="GO:0007165">
    <property type="term" value="P:signal transduction"/>
    <property type="evidence" value="ECO:0007669"/>
    <property type="project" value="TreeGrafter"/>
</dbReference>
<feature type="compositionally biased region" description="Low complexity" evidence="2">
    <location>
        <begin position="453"/>
        <end position="467"/>
    </location>
</feature>
<evidence type="ECO:0000256" key="1">
    <source>
        <dbReference type="ARBA" id="ARBA00006937"/>
    </source>
</evidence>
<dbReference type="Ensembl" id="ENSATET00000036820.3">
    <property type="protein sequence ID" value="ENSATEP00000036301.1"/>
    <property type="gene ID" value="ENSATEG00000024942.3"/>
</dbReference>
<dbReference type="SUPFAM" id="SSF56024">
    <property type="entry name" value="Phospholipase D/nuclease"/>
    <property type="match status" value="1"/>
</dbReference>
<dbReference type="PANTHER" id="PTHR16181">
    <property type="entry name" value="PROTEIN FAM83A-RELATED"/>
    <property type="match status" value="1"/>
</dbReference>
<feature type="region of interest" description="Disordered" evidence="2">
    <location>
        <begin position="576"/>
        <end position="621"/>
    </location>
</feature>
<name>A0A3Q1KI70_ANATE</name>
<gene>
    <name evidence="4" type="primary">FAM83E</name>
</gene>
<dbReference type="FunCoup" id="A0A3Q1KI70">
    <property type="interactions" value="1"/>
</dbReference>
<evidence type="ECO:0000313" key="5">
    <source>
        <dbReference type="Proteomes" id="UP000265040"/>
    </source>
</evidence>
<dbReference type="AlphaFoldDB" id="A0A3Q1KI70"/>
<protein>
    <recommendedName>
        <fullName evidence="3">Scaffolding anchor of CK1 domain-containing protein</fullName>
    </recommendedName>
</protein>
<dbReference type="InterPro" id="IPR012461">
    <property type="entry name" value="SACK1"/>
</dbReference>